<protein>
    <submittedName>
        <fullName evidence="2">Uncharacterized protein</fullName>
    </submittedName>
</protein>
<feature type="chain" id="PRO_5011984213" evidence="1">
    <location>
        <begin position="30"/>
        <end position="667"/>
    </location>
</feature>
<feature type="signal peptide" evidence="1">
    <location>
        <begin position="1"/>
        <end position="29"/>
    </location>
</feature>
<organism evidence="2 3">
    <name type="scientific">Trichlorobacter thiogenes</name>
    <dbReference type="NCBI Taxonomy" id="115783"/>
    <lineage>
        <taxon>Bacteria</taxon>
        <taxon>Pseudomonadati</taxon>
        <taxon>Thermodesulfobacteriota</taxon>
        <taxon>Desulfuromonadia</taxon>
        <taxon>Geobacterales</taxon>
        <taxon>Geobacteraceae</taxon>
        <taxon>Trichlorobacter</taxon>
    </lineage>
</organism>
<dbReference type="Proteomes" id="UP000190102">
    <property type="component" value="Unassembled WGS sequence"/>
</dbReference>
<dbReference type="EMBL" id="FUWR01000001">
    <property type="protein sequence ID" value="SJZ43653.1"/>
    <property type="molecule type" value="Genomic_DNA"/>
</dbReference>
<accession>A0A1T4KMQ7</accession>
<evidence type="ECO:0000313" key="2">
    <source>
        <dbReference type="EMBL" id="SJZ43653.1"/>
    </source>
</evidence>
<dbReference type="STRING" id="115783.SAMN02745119_00613"/>
<name>A0A1T4KMQ7_9BACT</name>
<keyword evidence="1" id="KW-0732">Signal</keyword>
<gene>
    <name evidence="2" type="ORF">SAMN02745119_00613</name>
</gene>
<proteinExistence type="predicted"/>
<evidence type="ECO:0000313" key="3">
    <source>
        <dbReference type="Proteomes" id="UP000190102"/>
    </source>
</evidence>
<sequence length="667" mass="70778">MRMQSVRWSRNTAVSLMMSVTLGSTSAFGIDGKTAGQNAGQSALSRFGSKNSVNSNISLPMTNSSNLMQTVNGATSFPATLNAPSSAKFLEVMIQPSGTGDLQQVIVSQDLNTDGTIDNVHAVPSLVSGVCANGFISCNAGSWTNCKYYTWAADADGRVTEAPASITDLGGCYCINSSCGSNLVWVNSAIVLKDIGGGIVNAVHTSNTSFTITNVNTDITTITYYGQVTTKTNNAATSVAAFASSPTVDTLTGYYTNWPQLTAARDSAAISQSSDPSSFYYMISNSGAAREAQGKSSICTVDRAGRVDTSTTSFNDSGSSALCTDHLVYIRVHKADDLTYQLEYLDTGPGGPGAAHNNCGGSPGGDGWHTVKPVTVSTPDPAKLGQLMSATFNMNNMSGGGCNSASASVDGVINGFDTSVQTGIVCPAKGAQGVSFDWSYFFDFKEDTYTEAVEDKCAALANDPDCRLKEEEIDGVVTYQNFNPTGFNQLPSCKNFTGQVGTNKICRDWWHKKRTYVCGSQQYDFSDVATRFGKVVSSASDNTANLTFQDPRLGPTGWNIVNGSINLPQRDPASECEVACKTRIAKTDTQVTTTGNVTDMRVPAQSYDIFYKTCINNSCPADPGEEIVIDCQCINEFAEAATVIQTLRLAGKDNICSSGQKQPMQSR</sequence>
<dbReference type="AlphaFoldDB" id="A0A1T4KMQ7"/>
<reference evidence="3" key="1">
    <citation type="submission" date="2017-02" db="EMBL/GenBank/DDBJ databases">
        <authorList>
            <person name="Varghese N."/>
            <person name="Submissions S."/>
        </authorList>
    </citation>
    <scope>NUCLEOTIDE SEQUENCE [LARGE SCALE GENOMIC DNA]</scope>
    <source>
        <strain evidence="3">ATCC BAA-34</strain>
    </source>
</reference>
<dbReference type="OrthoDB" id="5363027at2"/>
<evidence type="ECO:0000256" key="1">
    <source>
        <dbReference type="SAM" id="SignalP"/>
    </source>
</evidence>
<keyword evidence="3" id="KW-1185">Reference proteome</keyword>